<dbReference type="GO" id="GO:0005975">
    <property type="term" value="P:carbohydrate metabolic process"/>
    <property type="evidence" value="ECO:0007669"/>
    <property type="project" value="InterPro"/>
</dbReference>
<dbReference type="PRINTS" id="PR01950">
    <property type="entry name" value="LANCSUPER"/>
</dbReference>
<protein>
    <submittedName>
        <fullName evidence="2">Uncharacterized protein</fullName>
    </submittedName>
</protein>
<dbReference type="GO" id="GO:0005886">
    <property type="term" value="C:plasma membrane"/>
    <property type="evidence" value="ECO:0007669"/>
    <property type="project" value="TreeGrafter"/>
</dbReference>
<keyword evidence="1" id="KW-0479">Metal-binding</keyword>
<feature type="binding site" evidence="1">
    <location>
        <position position="389"/>
    </location>
    <ligand>
        <name>Zn(2+)</name>
        <dbReference type="ChEBI" id="CHEBI:29105"/>
    </ligand>
</feature>
<gene>
    <name evidence="2" type="ORF">ASTO00021_LOCUS6040</name>
</gene>
<dbReference type="Pfam" id="PF05147">
    <property type="entry name" value="LANC_like"/>
    <property type="match status" value="1"/>
</dbReference>
<organism evidence="2">
    <name type="scientific">Aplanochytrium stocchinoi</name>
    <dbReference type="NCBI Taxonomy" id="215587"/>
    <lineage>
        <taxon>Eukaryota</taxon>
        <taxon>Sar</taxon>
        <taxon>Stramenopiles</taxon>
        <taxon>Bigyra</taxon>
        <taxon>Labyrinthulomycetes</taxon>
        <taxon>Thraustochytrida</taxon>
        <taxon>Thraustochytriidae</taxon>
        <taxon>Aplanochytrium</taxon>
    </lineage>
</organism>
<dbReference type="GO" id="GO:0031179">
    <property type="term" value="P:peptide modification"/>
    <property type="evidence" value="ECO:0007669"/>
    <property type="project" value="InterPro"/>
</dbReference>
<evidence type="ECO:0000313" key="2">
    <source>
        <dbReference type="EMBL" id="CAE0435760.1"/>
    </source>
</evidence>
<dbReference type="EMBL" id="HBIN01008155">
    <property type="protein sequence ID" value="CAE0435760.1"/>
    <property type="molecule type" value="Transcribed_RNA"/>
</dbReference>
<reference evidence="2" key="1">
    <citation type="submission" date="2021-01" db="EMBL/GenBank/DDBJ databases">
        <authorList>
            <person name="Corre E."/>
            <person name="Pelletier E."/>
            <person name="Niang G."/>
            <person name="Scheremetjew M."/>
            <person name="Finn R."/>
            <person name="Kale V."/>
            <person name="Holt S."/>
            <person name="Cochrane G."/>
            <person name="Meng A."/>
            <person name="Brown T."/>
            <person name="Cohen L."/>
        </authorList>
    </citation>
    <scope>NUCLEOTIDE SEQUENCE</scope>
    <source>
        <strain evidence="2">GSBS06</strain>
    </source>
</reference>
<name>A0A7S3LM53_9STRA</name>
<dbReference type="PANTHER" id="PTHR12736">
    <property type="entry name" value="LANC-LIKE PROTEIN"/>
    <property type="match status" value="1"/>
</dbReference>
<feature type="binding site" evidence="1">
    <location>
        <position position="437"/>
    </location>
    <ligand>
        <name>Zn(2+)</name>
        <dbReference type="ChEBI" id="CHEBI:29105"/>
    </ligand>
</feature>
<dbReference type="InterPro" id="IPR007822">
    <property type="entry name" value="LANC-like"/>
</dbReference>
<dbReference type="GO" id="GO:0046872">
    <property type="term" value="F:metal ion binding"/>
    <property type="evidence" value="ECO:0007669"/>
    <property type="project" value="UniProtKB-KW"/>
</dbReference>
<evidence type="ECO:0000256" key="1">
    <source>
        <dbReference type="PIRSR" id="PIRSR607822-1"/>
    </source>
</evidence>
<keyword evidence="1" id="KW-0862">Zinc</keyword>
<feature type="binding site" evidence="1">
    <location>
        <position position="438"/>
    </location>
    <ligand>
        <name>Zn(2+)</name>
        <dbReference type="ChEBI" id="CHEBI:29105"/>
    </ligand>
</feature>
<dbReference type="SMART" id="SM01260">
    <property type="entry name" value="LANC_like"/>
    <property type="match status" value="1"/>
</dbReference>
<dbReference type="PANTHER" id="PTHR12736:SF7">
    <property type="entry name" value="LANC-LIKE PROTEIN 3"/>
    <property type="match status" value="1"/>
</dbReference>
<accession>A0A7S3LM53</accession>
<dbReference type="CDD" id="cd04794">
    <property type="entry name" value="euk_LANCL"/>
    <property type="match status" value="1"/>
</dbReference>
<dbReference type="AlphaFoldDB" id="A0A7S3LM53"/>
<dbReference type="SUPFAM" id="SSF158745">
    <property type="entry name" value="LanC-like"/>
    <property type="match status" value="1"/>
</dbReference>
<sequence>MSNRYLENPYCNERKDEFMELLQYLGTEDARTGQVLNSLEGAVNILDIVTKHVLKSIVKQTTKSGSLRIRGLYKGDFSGLSYSFLRAASTIEALAKSFENISSKKSLARFQNLLSEIVIIAGKITDCLESDTIERRDDRKRSKVTSIDGIKVVQQCLKTSHALAQFSWAHVLSETYVEAERHTFVESDVGIAALMVLFENNKSAISRINVAVTSAIKHTEMGSSELLYGQAGVLSALLFVRYHKQRLKNLIPILTSTSSENSENYTTSLDNDIKAVVRSILSIGASNSLKMNYDSKFGLMYSWHDSDYLGAAHGLAGILYVLKTAVDVVGLSFLSEVEDKQDSSSLAATIKDNILACIDAIVDCQYASGNFPTRCHNIEGKKEKLVQWCHGSPGIIPLLCMFAREDCEKNRIYRASCESACANVWSNGLLRKGVGLCHGISGNGYSFLYAQESIAMKREDTMDYSFLAKAIVFSKFAHSKLPELFDVPDHPYSLFEGVLGLACFDFDVSLLASGCKMVGFPAFSV</sequence>
<dbReference type="InterPro" id="IPR012341">
    <property type="entry name" value="6hp_glycosidase-like_sf"/>
</dbReference>
<dbReference type="Gene3D" id="1.50.10.10">
    <property type="match status" value="1"/>
</dbReference>
<proteinExistence type="predicted"/>